<keyword evidence="3" id="KW-1185">Reference proteome</keyword>
<sequence>MVKEKAQLKKEFEEANEEPDLDLTFDELKAWAAKKGLDMSDTDINNAIHSVDYNEDGLMSKSEFFLWYSLHKDEINKKASKSEA</sequence>
<proteinExistence type="predicted"/>
<dbReference type="SUPFAM" id="SSF47473">
    <property type="entry name" value="EF-hand"/>
    <property type="match status" value="1"/>
</dbReference>
<dbReference type="Gene3D" id="1.10.238.10">
    <property type="entry name" value="EF-hand"/>
    <property type="match status" value="1"/>
</dbReference>
<dbReference type="AlphaFoldDB" id="A0A5N6DP96"/>
<organism evidence="2 3">
    <name type="scientific">Aspergillus parasiticus</name>
    <dbReference type="NCBI Taxonomy" id="5067"/>
    <lineage>
        <taxon>Eukaryota</taxon>
        <taxon>Fungi</taxon>
        <taxon>Dikarya</taxon>
        <taxon>Ascomycota</taxon>
        <taxon>Pezizomycotina</taxon>
        <taxon>Eurotiomycetes</taxon>
        <taxon>Eurotiomycetidae</taxon>
        <taxon>Eurotiales</taxon>
        <taxon>Aspergillaceae</taxon>
        <taxon>Aspergillus</taxon>
        <taxon>Aspergillus subgen. Circumdati</taxon>
    </lineage>
</organism>
<dbReference type="PROSITE" id="PS00018">
    <property type="entry name" value="EF_HAND_1"/>
    <property type="match status" value="1"/>
</dbReference>
<keyword evidence="1" id="KW-0106">Calcium</keyword>
<evidence type="ECO:0000313" key="2">
    <source>
        <dbReference type="EMBL" id="KAB8206777.1"/>
    </source>
</evidence>
<dbReference type="Proteomes" id="UP000326532">
    <property type="component" value="Unassembled WGS sequence"/>
</dbReference>
<accession>A0A5N6DP96</accession>
<dbReference type="InterPro" id="IPR011992">
    <property type="entry name" value="EF-hand-dom_pair"/>
</dbReference>
<evidence type="ECO:0000256" key="1">
    <source>
        <dbReference type="ARBA" id="ARBA00022837"/>
    </source>
</evidence>
<evidence type="ECO:0008006" key="4">
    <source>
        <dbReference type="Google" id="ProtNLM"/>
    </source>
</evidence>
<name>A0A5N6DP96_ASPPA</name>
<dbReference type="VEuPathDB" id="FungiDB:BDV34DRAFT_224224"/>
<evidence type="ECO:0000313" key="3">
    <source>
        <dbReference type="Proteomes" id="UP000326532"/>
    </source>
</evidence>
<protein>
    <recommendedName>
        <fullName evidence="4">EF-hand domain-containing protein</fullName>
    </recommendedName>
</protein>
<dbReference type="InterPro" id="IPR018247">
    <property type="entry name" value="EF_Hand_1_Ca_BS"/>
</dbReference>
<gene>
    <name evidence="2" type="ORF">BDV34DRAFT_224224</name>
</gene>
<dbReference type="EMBL" id="ML734961">
    <property type="protein sequence ID" value="KAB8206777.1"/>
    <property type="molecule type" value="Genomic_DNA"/>
</dbReference>
<reference evidence="2 3" key="1">
    <citation type="submission" date="2019-04" db="EMBL/GenBank/DDBJ databases">
        <title>Fungal friends and foes A comparative genomics study of 23 Aspergillus species from section Flavi.</title>
        <authorList>
            <consortium name="DOE Joint Genome Institute"/>
            <person name="Kjaerbolling I."/>
            <person name="Vesth T.C."/>
            <person name="Frisvad J.C."/>
            <person name="Nybo J.L."/>
            <person name="Theobald S."/>
            <person name="Kildgaard S."/>
            <person name="Petersen T.I."/>
            <person name="Kuo A."/>
            <person name="Sato A."/>
            <person name="Lyhne E.K."/>
            <person name="Kogle M.E."/>
            <person name="Wiebenga A."/>
            <person name="Kun R.S."/>
            <person name="Lubbers R.J."/>
            <person name="Makela M.R."/>
            <person name="Barry K."/>
            <person name="Chovatia M."/>
            <person name="Clum A."/>
            <person name="Daum C."/>
            <person name="Haridas S."/>
            <person name="He G."/>
            <person name="LaButti K."/>
            <person name="Lipzen A."/>
            <person name="Mondo S."/>
            <person name="Pangilinan J."/>
            <person name="Riley R."/>
            <person name="Salamov A."/>
            <person name="Simmons B.A."/>
            <person name="Magnuson J.K."/>
            <person name="Henrissat B."/>
            <person name="Mortensen U.H."/>
            <person name="Larsen T.O."/>
            <person name="De vries R.P."/>
            <person name="Grigoriev I.V."/>
            <person name="Machida M."/>
            <person name="Baker S.E."/>
            <person name="Andersen M.R."/>
        </authorList>
    </citation>
    <scope>NUCLEOTIDE SEQUENCE [LARGE SCALE GENOMIC DNA]</scope>
    <source>
        <strain evidence="2 3">CBS 117618</strain>
    </source>
</reference>